<dbReference type="Proteomes" id="UP000323067">
    <property type="component" value="Chromosome iv"/>
</dbReference>
<dbReference type="PANTHER" id="PTHR28083">
    <property type="entry name" value="GOOD FOR FULL DBP5 ACTIVITY PROTEIN 2"/>
    <property type="match status" value="1"/>
</dbReference>
<evidence type="ECO:0000313" key="2">
    <source>
        <dbReference type="Proteomes" id="UP000323067"/>
    </source>
</evidence>
<sequence length="403" mass="45791">MKHRERPNGFSIGHWRHLYDACIHNREELAAVAAQNATFVVFDAEPWAEDNYKAAEIGISMLRVPESLHNLPTNTLPTTLSEFSEFSQIETHRIVFSDMNRSARREGHRFGQEHHICSIDAQDFIISLVDSYRHRHHNDKKARASGSEQVVFAGFDLHFELRLLSTTHTRLTDYFTSWLDIQELACLSSDIQKPGLSETLRACGFGRQNAADLHSLCGRHNAATDTVRAAAILQHLFVRESVEPLHIATSARNASILARKRRGLPANAPEDRQLWIGCRPKPPELYPYAARMRRSTGDVLVAEALRDMFAEWEPVAVGVAKQTRHWYGWVCLPSRGALDRFVEAVDGAEHPGGGTWMAVSCYDPDVMPAKDRRELGERLHAMADEKRQQRRLKRLANEMENPF</sequence>
<dbReference type="VEuPathDB" id="FungiDB:A9K55_003459"/>
<gene>
    <name evidence="1" type="ORF">A9K55_003459</name>
</gene>
<reference evidence="1 2" key="1">
    <citation type="journal article" date="2017" name="BMC Genomics">
        <title>Chromosome level assembly and secondary metabolite potential of the parasitic fungus Cordyceps militaris.</title>
        <authorList>
            <person name="Kramer G.J."/>
            <person name="Nodwell J.R."/>
        </authorList>
    </citation>
    <scope>NUCLEOTIDE SEQUENCE [LARGE SCALE GENOMIC DNA]</scope>
    <source>
        <strain evidence="1 2">ATCC 34164</strain>
    </source>
</reference>
<evidence type="ECO:0000313" key="1">
    <source>
        <dbReference type="EMBL" id="ATY58897.1"/>
    </source>
</evidence>
<dbReference type="PANTHER" id="PTHR28083:SF1">
    <property type="entry name" value="GOOD FOR FULL DBP5 ACTIVITY PROTEIN 2"/>
    <property type="match status" value="1"/>
</dbReference>
<dbReference type="OrthoDB" id="4669781at2759"/>
<accession>A0A2H4S711</accession>
<dbReference type="SUPFAM" id="SSF53098">
    <property type="entry name" value="Ribonuclease H-like"/>
    <property type="match status" value="1"/>
</dbReference>
<dbReference type="InterPro" id="IPR040151">
    <property type="entry name" value="Gfd2/YDR514C-like"/>
</dbReference>
<dbReference type="AlphaFoldDB" id="A0A2H4S711"/>
<proteinExistence type="predicted"/>
<protein>
    <submittedName>
        <fullName evidence="1">Ribonuclease H</fullName>
    </submittedName>
</protein>
<dbReference type="InterPro" id="IPR012337">
    <property type="entry name" value="RNaseH-like_sf"/>
</dbReference>
<organism evidence="1 2">
    <name type="scientific">Cordyceps militaris</name>
    <name type="common">Caterpillar fungus</name>
    <name type="synonym">Clavaria militaris</name>
    <dbReference type="NCBI Taxonomy" id="73501"/>
    <lineage>
        <taxon>Eukaryota</taxon>
        <taxon>Fungi</taxon>
        <taxon>Dikarya</taxon>
        <taxon>Ascomycota</taxon>
        <taxon>Pezizomycotina</taxon>
        <taxon>Sordariomycetes</taxon>
        <taxon>Hypocreomycetidae</taxon>
        <taxon>Hypocreales</taxon>
        <taxon>Cordycipitaceae</taxon>
        <taxon>Cordyceps</taxon>
    </lineage>
</organism>
<dbReference type="EMBL" id="CP023322">
    <property type="protein sequence ID" value="ATY58897.1"/>
    <property type="molecule type" value="Genomic_DNA"/>
</dbReference>
<dbReference type="VEuPathDB" id="FungiDB:CCM_07498"/>
<name>A0A2H4S711_CORMI</name>